<gene>
    <name evidence="10" type="ORF">FNM00_15985</name>
</gene>
<evidence type="ECO:0000256" key="7">
    <source>
        <dbReference type="ARBA" id="ARBA00023317"/>
    </source>
</evidence>
<dbReference type="EMBL" id="VLNT01000019">
    <property type="protein sequence ID" value="TSD57498.1"/>
    <property type="molecule type" value="Genomic_DNA"/>
</dbReference>
<evidence type="ECO:0000256" key="8">
    <source>
        <dbReference type="ARBA" id="ARBA00049309"/>
    </source>
</evidence>
<dbReference type="EC" id="4.1.1.19" evidence="3"/>
<feature type="region of interest" description="Disordered" evidence="9">
    <location>
        <begin position="69"/>
        <end position="91"/>
    </location>
</feature>
<evidence type="ECO:0000256" key="9">
    <source>
        <dbReference type="SAM" id="MobiDB-lite"/>
    </source>
</evidence>
<evidence type="ECO:0000256" key="3">
    <source>
        <dbReference type="ARBA" id="ARBA00012426"/>
    </source>
</evidence>
<proteinExistence type="inferred from homology"/>
<dbReference type="GO" id="GO:0006527">
    <property type="term" value="P:L-arginine catabolic process"/>
    <property type="evidence" value="ECO:0007669"/>
    <property type="project" value="InterPro"/>
</dbReference>
<evidence type="ECO:0000256" key="1">
    <source>
        <dbReference type="ARBA" id="ARBA00001928"/>
    </source>
</evidence>
<dbReference type="Pfam" id="PF01862">
    <property type="entry name" value="PvlArgDC"/>
    <property type="match status" value="1"/>
</dbReference>
<dbReference type="OrthoDB" id="9783061at2"/>
<dbReference type="GO" id="GO:0008792">
    <property type="term" value="F:arginine decarboxylase activity"/>
    <property type="evidence" value="ECO:0007669"/>
    <property type="project" value="UniProtKB-EC"/>
</dbReference>
<comment type="caution">
    <text evidence="10">The sequence shown here is derived from an EMBL/GenBank/DDBJ whole genome shotgun (WGS) entry which is preliminary data.</text>
</comment>
<comment type="similarity">
    <text evidence="2">Belongs to the pyruvoyl-dependent arginine decarboxylase family.</text>
</comment>
<comment type="catalytic activity">
    <reaction evidence="8">
        <text>L-arginine + H(+) = agmatine + CO2</text>
        <dbReference type="Rhea" id="RHEA:17641"/>
        <dbReference type="ChEBI" id="CHEBI:15378"/>
        <dbReference type="ChEBI" id="CHEBI:16526"/>
        <dbReference type="ChEBI" id="CHEBI:32682"/>
        <dbReference type="ChEBI" id="CHEBI:58145"/>
        <dbReference type="EC" id="4.1.1.19"/>
    </reaction>
</comment>
<dbReference type="Gene3D" id="3.50.20.10">
    <property type="entry name" value="Pyruvoyl-Dependent Histidine Decarboxylase, subunit B"/>
    <property type="match status" value="1"/>
</dbReference>
<dbReference type="InterPro" id="IPR002724">
    <property type="entry name" value="Pyruvoyl-dep_arg_deCO2ase"/>
</dbReference>
<evidence type="ECO:0000313" key="10">
    <source>
        <dbReference type="EMBL" id="TSD57498.1"/>
    </source>
</evidence>
<evidence type="ECO:0000313" key="11">
    <source>
        <dbReference type="Proteomes" id="UP000316988"/>
    </source>
</evidence>
<evidence type="ECO:0000256" key="6">
    <source>
        <dbReference type="ARBA" id="ARBA00023239"/>
    </source>
</evidence>
<evidence type="ECO:0000256" key="4">
    <source>
        <dbReference type="ARBA" id="ARBA00014727"/>
    </source>
</evidence>
<dbReference type="Proteomes" id="UP000316988">
    <property type="component" value="Unassembled WGS sequence"/>
</dbReference>
<organism evidence="10 11">
    <name type="scientific">Aeromicrobium piscarium</name>
    <dbReference type="NCBI Taxonomy" id="2590901"/>
    <lineage>
        <taxon>Bacteria</taxon>
        <taxon>Bacillati</taxon>
        <taxon>Actinomycetota</taxon>
        <taxon>Actinomycetes</taxon>
        <taxon>Propionibacteriales</taxon>
        <taxon>Nocardioidaceae</taxon>
        <taxon>Aeromicrobium</taxon>
    </lineage>
</organism>
<dbReference type="SFLD" id="SFLDG01170">
    <property type="entry name" value="Pyruvoyl-dependent_arginine_de"/>
    <property type="match status" value="1"/>
</dbReference>
<reference evidence="10 11" key="1">
    <citation type="submission" date="2019-07" db="EMBL/GenBank/DDBJ databases">
        <authorList>
            <person name="Zhao L.H."/>
        </authorList>
    </citation>
    <scope>NUCLEOTIDE SEQUENCE [LARGE SCALE GENOMIC DNA]</scope>
    <source>
        <strain evidence="10 11">Co35</strain>
    </source>
</reference>
<protein>
    <recommendedName>
        <fullName evidence="4">Pyruvoyl-dependent arginine decarboxylase AaxB</fullName>
        <ecNumber evidence="3">4.1.1.19</ecNumber>
    </recommendedName>
</protein>
<accession>A0A554RTR6</accession>
<keyword evidence="5" id="KW-0210">Decarboxylase</keyword>
<dbReference type="InterPro" id="IPR016104">
    <property type="entry name" value="Pyr-dep_his/arg-deCO2ase"/>
</dbReference>
<evidence type="ECO:0000256" key="5">
    <source>
        <dbReference type="ARBA" id="ARBA00022793"/>
    </source>
</evidence>
<evidence type="ECO:0000256" key="2">
    <source>
        <dbReference type="ARBA" id="ARBA00008611"/>
    </source>
</evidence>
<dbReference type="AlphaFoldDB" id="A0A554RTR6"/>
<dbReference type="InterPro" id="IPR016105">
    <property type="entry name" value="Pyr-dep_his/arg-deCO2ase_sand"/>
</dbReference>
<name>A0A554RTR6_9ACTN</name>
<dbReference type="SUPFAM" id="SSF56271">
    <property type="entry name" value="Pyruvoyl-dependent histidine and arginine decarboxylases"/>
    <property type="match status" value="1"/>
</dbReference>
<comment type="cofactor">
    <cofactor evidence="1">
        <name>pyruvate</name>
        <dbReference type="ChEBI" id="CHEBI:15361"/>
    </cofactor>
</comment>
<keyword evidence="7" id="KW-0670">Pyruvate</keyword>
<keyword evidence="6" id="KW-0456">Lyase</keyword>
<keyword evidence="11" id="KW-1185">Reference proteome</keyword>
<sequence>MTRQPASRVRAISVRARMLESSSTTRARGDVIRYLRDPRSGDSASRCARCSAYRPERRAAVPLDRVAHDKTASARRVRRDARRSPVPDVQPDEGRLRITVRTATGSGRTPISAFDDALHGANVADFNLIALSSVVPPRTDVVVADEPLPAEHGDKLYCVMATANAELRGESAWAGLGWVYDEELGGLFVEHHSGSEESVEELIELSLQDMARRRGRDFGPTHKIVVGAHCVDSPVCALAIATYAVESWGTARG</sequence>
<dbReference type="SFLD" id="SFLDS00055">
    <property type="entry name" value="Pyruvoyl-Dependent_Histidine/A"/>
    <property type="match status" value="1"/>
</dbReference>